<dbReference type="Proteomes" id="UP000186002">
    <property type="component" value="Unassembled WGS sequence"/>
</dbReference>
<feature type="compositionally biased region" description="Basic and acidic residues" evidence="1">
    <location>
        <begin position="65"/>
        <end position="74"/>
    </location>
</feature>
<evidence type="ECO:0000256" key="1">
    <source>
        <dbReference type="SAM" id="MobiDB-lite"/>
    </source>
</evidence>
<evidence type="ECO:0000313" key="4">
    <source>
        <dbReference type="Proteomes" id="UP000186002"/>
    </source>
</evidence>
<protein>
    <recommendedName>
        <fullName evidence="2">YjiS-like domain-containing protein</fullName>
    </recommendedName>
</protein>
<dbReference type="InterPro" id="IPR009506">
    <property type="entry name" value="YjiS-like"/>
</dbReference>
<keyword evidence="4" id="KW-1185">Reference proteome</keyword>
<name>A0A1M7AHV1_9HYPH</name>
<reference evidence="3 4" key="1">
    <citation type="submission" date="2016-11" db="EMBL/GenBank/DDBJ databases">
        <authorList>
            <person name="Jaros S."/>
            <person name="Januszkiewicz K."/>
            <person name="Wedrychowicz H."/>
        </authorList>
    </citation>
    <scope>NUCLEOTIDE SEQUENCE [LARGE SCALE GENOMIC DNA]</scope>
    <source>
        <strain evidence="3 4">DSM 22153</strain>
    </source>
</reference>
<dbReference type="RefSeq" id="WP_073008502.1">
    <property type="nucleotide sequence ID" value="NZ_FRBW01000001.1"/>
</dbReference>
<dbReference type="OrthoDB" id="8116725at2"/>
<evidence type="ECO:0000313" key="3">
    <source>
        <dbReference type="EMBL" id="SHL42383.1"/>
    </source>
</evidence>
<dbReference type="EMBL" id="FRBW01000001">
    <property type="protein sequence ID" value="SHL42383.1"/>
    <property type="molecule type" value="Genomic_DNA"/>
</dbReference>
<dbReference type="STRING" id="735517.SAMN05444272_0553"/>
<dbReference type="AlphaFoldDB" id="A0A1M7AHV1"/>
<feature type="region of interest" description="Disordered" evidence="1">
    <location>
        <begin position="65"/>
        <end position="90"/>
    </location>
</feature>
<feature type="domain" description="YjiS-like" evidence="2">
    <location>
        <begin position="22"/>
        <end position="49"/>
    </location>
</feature>
<organism evidence="3 4">
    <name type="scientific">Roseibium suaedae</name>
    <dbReference type="NCBI Taxonomy" id="735517"/>
    <lineage>
        <taxon>Bacteria</taxon>
        <taxon>Pseudomonadati</taxon>
        <taxon>Pseudomonadota</taxon>
        <taxon>Alphaproteobacteria</taxon>
        <taxon>Hyphomicrobiales</taxon>
        <taxon>Stappiaceae</taxon>
        <taxon>Roseibium</taxon>
    </lineage>
</organism>
<sequence length="90" mass="10117">MTRQSNWLLRMTAQVSRLIEVQRNRRAVRQLAHWSDHELSDIGLCRTDIVSALSQPLLLDSSHSLKEARSERRGNSKRPSAPAALARSGA</sequence>
<dbReference type="Pfam" id="PF06568">
    <property type="entry name" value="YjiS-like"/>
    <property type="match status" value="1"/>
</dbReference>
<gene>
    <name evidence="3" type="ORF">SAMN05444272_0553</name>
</gene>
<evidence type="ECO:0000259" key="2">
    <source>
        <dbReference type="Pfam" id="PF06568"/>
    </source>
</evidence>
<proteinExistence type="predicted"/>
<accession>A0A1M7AHV1</accession>